<accession>A0AA36BRY6</accession>
<sequence length="104" mass="12174">MKRRMDGWVTKRQREREKGGGGERLEKRESKIGGQPTFQYAFVSAAFDLASSPDILALQYRSIYRCNHSDQPNNHKHKSSIYKQYHSNHITNNRKYHGNHANNQ</sequence>
<name>A0AA36BRY6_OCTVU</name>
<proteinExistence type="predicted"/>
<dbReference type="AlphaFoldDB" id="A0AA36BRY6"/>
<reference evidence="2" key="1">
    <citation type="submission" date="2023-08" db="EMBL/GenBank/DDBJ databases">
        <authorList>
            <person name="Alioto T."/>
            <person name="Alioto T."/>
            <person name="Gomez Garrido J."/>
        </authorList>
    </citation>
    <scope>NUCLEOTIDE SEQUENCE</scope>
</reference>
<feature type="compositionally biased region" description="Basic and acidic residues" evidence="1">
    <location>
        <begin position="12"/>
        <end position="31"/>
    </location>
</feature>
<feature type="region of interest" description="Disordered" evidence="1">
    <location>
        <begin position="1"/>
        <end position="31"/>
    </location>
</feature>
<feature type="compositionally biased region" description="Polar residues" evidence="1">
    <location>
        <begin position="81"/>
        <end position="91"/>
    </location>
</feature>
<dbReference type="Proteomes" id="UP001162480">
    <property type="component" value="Chromosome 23"/>
</dbReference>
<feature type="region of interest" description="Disordered" evidence="1">
    <location>
        <begin position="69"/>
        <end position="104"/>
    </location>
</feature>
<protein>
    <submittedName>
        <fullName evidence="2">Uncharacterized protein</fullName>
    </submittedName>
</protein>
<evidence type="ECO:0000256" key="1">
    <source>
        <dbReference type="SAM" id="MobiDB-lite"/>
    </source>
</evidence>
<gene>
    <name evidence="2" type="ORF">OCTVUL_1B023275</name>
</gene>
<keyword evidence="3" id="KW-1185">Reference proteome</keyword>
<evidence type="ECO:0000313" key="3">
    <source>
        <dbReference type="Proteomes" id="UP001162480"/>
    </source>
</evidence>
<dbReference type="EMBL" id="OX597836">
    <property type="protein sequence ID" value="CAI9739305.1"/>
    <property type="molecule type" value="Genomic_DNA"/>
</dbReference>
<organism evidence="2 3">
    <name type="scientific">Octopus vulgaris</name>
    <name type="common">Common octopus</name>
    <dbReference type="NCBI Taxonomy" id="6645"/>
    <lineage>
        <taxon>Eukaryota</taxon>
        <taxon>Metazoa</taxon>
        <taxon>Spiralia</taxon>
        <taxon>Lophotrochozoa</taxon>
        <taxon>Mollusca</taxon>
        <taxon>Cephalopoda</taxon>
        <taxon>Coleoidea</taxon>
        <taxon>Octopodiformes</taxon>
        <taxon>Octopoda</taxon>
        <taxon>Incirrata</taxon>
        <taxon>Octopodidae</taxon>
        <taxon>Octopus</taxon>
    </lineage>
</organism>
<evidence type="ECO:0000313" key="2">
    <source>
        <dbReference type="EMBL" id="CAI9739305.1"/>
    </source>
</evidence>